<feature type="transmembrane region" description="Helical" evidence="8">
    <location>
        <begin position="68"/>
        <end position="88"/>
    </location>
</feature>
<evidence type="ECO:0000256" key="4">
    <source>
        <dbReference type="ARBA" id="ARBA00022741"/>
    </source>
</evidence>
<sequence>MPGSENPKEGMETSEYREYLWHLLNMVSEWIRHAEAKLGVTLAFVGAGVPGLVQLGRDFPEPNWLIKLFEALVLLSAMASAGCCLRGLNPRTKKHARNIGGRFSPIYFHDIYEGFTSPEELANTLSQSLNGTQVAYSSLIIQQVFENSRVAAKKFYWAKLALRFLMSEIVFLLALVVVFIVKV</sequence>
<dbReference type="EMBL" id="JAKMUU010000001">
    <property type="protein sequence ID" value="MCZ9306412.1"/>
    <property type="molecule type" value="Genomic_DNA"/>
</dbReference>
<dbReference type="GO" id="GO:0005886">
    <property type="term" value="C:plasma membrane"/>
    <property type="evidence" value="ECO:0007669"/>
    <property type="project" value="UniProtKB-SubCell"/>
</dbReference>
<feature type="transmembrane region" description="Helical" evidence="8">
    <location>
        <begin position="160"/>
        <end position="181"/>
    </location>
</feature>
<accession>A0A9X3RST6</accession>
<keyword evidence="2" id="KW-1003">Cell membrane</keyword>
<evidence type="ECO:0000313" key="11">
    <source>
        <dbReference type="Proteomes" id="UP001146430"/>
    </source>
</evidence>
<protein>
    <submittedName>
        <fullName evidence="10">DUF5706 domain-containing protein</fullName>
    </submittedName>
</protein>
<keyword evidence="7 8" id="KW-0472">Membrane</keyword>
<evidence type="ECO:0000256" key="3">
    <source>
        <dbReference type="ARBA" id="ARBA00022692"/>
    </source>
</evidence>
<comment type="caution">
    <text evidence="10">The sequence shown here is derived from an EMBL/GenBank/DDBJ whole genome shotgun (WGS) entry which is preliminary data.</text>
</comment>
<evidence type="ECO:0000256" key="7">
    <source>
        <dbReference type="ARBA" id="ARBA00023136"/>
    </source>
</evidence>
<dbReference type="Pfam" id="PF18967">
    <property type="entry name" value="PycTM"/>
    <property type="match status" value="1"/>
</dbReference>
<evidence type="ECO:0000256" key="6">
    <source>
        <dbReference type="ARBA" id="ARBA00023118"/>
    </source>
</evidence>
<name>A0A9X3RST6_9CORY</name>
<evidence type="ECO:0000259" key="9">
    <source>
        <dbReference type="Pfam" id="PF18967"/>
    </source>
</evidence>
<dbReference type="InterPro" id="IPR043760">
    <property type="entry name" value="PycTM_dom"/>
</dbReference>
<evidence type="ECO:0000256" key="2">
    <source>
        <dbReference type="ARBA" id="ARBA00022475"/>
    </source>
</evidence>
<gene>
    <name evidence="10" type="ORF">L8V01_02785</name>
</gene>
<dbReference type="GO" id="GO:0051607">
    <property type="term" value="P:defense response to virus"/>
    <property type="evidence" value="ECO:0007669"/>
    <property type="project" value="UniProtKB-KW"/>
</dbReference>
<keyword evidence="6" id="KW-0051">Antiviral defense</keyword>
<evidence type="ECO:0000256" key="1">
    <source>
        <dbReference type="ARBA" id="ARBA00004236"/>
    </source>
</evidence>
<organism evidence="10 11">
    <name type="scientific">Corynebacterium curieae</name>
    <dbReference type="NCBI Taxonomy" id="2913500"/>
    <lineage>
        <taxon>Bacteria</taxon>
        <taxon>Bacillati</taxon>
        <taxon>Actinomycetota</taxon>
        <taxon>Actinomycetes</taxon>
        <taxon>Mycobacteriales</taxon>
        <taxon>Corynebacteriaceae</taxon>
        <taxon>Corynebacterium</taxon>
    </lineage>
</organism>
<evidence type="ECO:0000256" key="8">
    <source>
        <dbReference type="SAM" id="Phobius"/>
    </source>
</evidence>
<keyword evidence="5 8" id="KW-1133">Transmembrane helix</keyword>
<dbReference type="Proteomes" id="UP001146430">
    <property type="component" value="Unassembled WGS sequence"/>
</dbReference>
<keyword evidence="4" id="KW-0547">Nucleotide-binding</keyword>
<evidence type="ECO:0000256" key="5">
    <source>
        <dbReference type="ARBA" id="ARBA00022989"/>
    </source>
</evidence>
<feature type="domain" description="Pycsar effector protein" evidence="9">
    <location>
        <begin position="20"/>
        <end position="180"/>
    </location>
</feature>
<dbReference type="GO" id="GO:0000166">
    <property type="term" value="F:nucleotide binding"/>
    <property type="evidence" value="ECO:0007669"/>
    <property type="project" value="UniProtKB-KW"/>
</dbReference>
<keyword evidence="3 8" id="KW-0812">Transmembrane</keyword>
<dbReference type="AlphaFoldDB" id="A0A9X3RST6"/>
<proteinExistence type="predicted"/>
<comment type="subcellular location">
    <subcellularLocation>
        <location evidence="1">Cell membrane</location>
    </subcellularLocation>
</comment>
<reference evidence="10" key="1">
    <citation type="submission" date="2022-02" db="EMBL/GenBank/DDBJ databases">
        <title>Corynebacterium sp. from urogenital microbiome.</title>
        <authorList>
            <person name="Cappelli E.A."/>
            <person name="Ribeiro T.G."/>
            <person name="Peixe L."/>
        </authorList>
    </citation>
    <scope>NUCLEOTIDE SEQUENCE</scope>
    <source>
        <strain evidence="10">C8Ua_181</strain>
    </source>
</reference>
<evidence type="ECO:0000313" key="10">
    <source>
        <dbReference type="EMBL" id="MCZ9306412.1"/>
    </source>
</evidence>